<dbReference type="Proteomes" id="UP001142374">
    <property type="component" value="Unassembled WGS sequence"/>
</dbReference>
<organism evidence="1 2">
    <name type="scientific">Streptomyces telluris</name>
    <dbReference type="NCBI Taxonomy" id="2720021"/>
    <lineage>
        <taxon>Bacteria</taxon>
        <taxon>Bacillati</taxon>
        <taxon>Actinomycetota</taxon>
        <taxon>Actinomycetes</taxon>
        <taxon>Kitasatosporales</taxon>
        <taxon>Streptomycetaceae</taxon>
        <taxon>Streptomyces</taxon>
    </lineage>
</organism>
<dbReference type="AlphaFoldDB" id="A0A9X2LQE4"/>
<evidence type="ECO:0000313" key="1">
    <source>
        <dbReference type="EMBL" id="MCQ8775076.1"/>
    </source>
</evidence>
<accession>A0A9X2LQE4</accession>
<comment type="caution">
    <text evidence="1">The sequence shown here is derived from an EMBL/GenBank/DDBJ whole genome shotgun (WGS) entry which is preliminary data.</text>
</comment>
<name>A0A9X2LQE4_9ACTN</name>
<sequence length="114" mass="12080">MAVALERNSRGLRQQSRALHLAYEERRYSYTSLGAGKGAVFRGDHGPEISLVPGAHGNRAGVVSLGRASDSADAMDLDLALVFEEVETAALSLAGAAMLAPVRLINYNSREPVA</sequence>
<gene>
    <name evidence="1" type="ORF">NQU55_35780</name>
</gene>
<evidence type="ECO:0000313" key="2">
    <source>
        <dbReference type="Proteomes" id="UP001142374"/>
    </source>
</evidence>
<reference evidence="1" key="1">
    <citation type="submission" date="2022-06" db="EMBL/GenBank/DDBJ databases">
        <title>WGS of actinobacteria.</title>
        <authorList>
            <person name="Thawai C."/>
        </authorList>
    </citation>
    <scope>NUCLEOTIDE SEQUENCE</scope>
    <source>
        <strain evidence="1">AA8</strain>
    </source>
</reference>
<proteinExistence type="predicted"/>
<keyword evidence="2" id="KW-1185">Reference proteome</keyword>
<dbReference type="EMBL" id="JANIID010000067">
    <property type="protein sequence ID" value="MCQ8775076.1"/>
    <property type="molecule type" value="Genomic_DNA"/>
</dbReference>
<protein>
    <submittedName>
        <fullName evidence="1">Uncharacterized protein</fullName>
    </submittedName>
</protein>
<dbReference type="RefSeq" id="WP_256791844.1">
    <property type="nucleotide sequence ID" value="NZ_JANIID010000067.1"/>
</dbReference>